<dbReference type="Gene3D" id="3.40.50.720">
    <property type="entry name" value="NAD(P)-binding Rossmann-like Domain"/>
    <property type="match status" value="1"/>
</dbReference>
<dbReference type="EMBL" id="FOEP01000003">
    <property type="protein sequence ID" value="SEP94907.1"/>
    <property type="molecule type" value="Genomic_DNA"/>
</dbReference>
<dbReference type="GO" id="GO:0005737">
    <property type="term" value="C:cytoplasm"/>
    <property type="evidence" value="ECO:0007669"/>
    <property type="project" value="TreeGrafter"/>
</dbReference>
<feature type="domain" description="NAD-dependent epimerase/dehydratase" evidence="1">
    <location>
        <begin position="7"/>
        <end position="222"/>
    </location>
</feature>
<dbReference type="PANTHER" id="PTHR48079:SF6">
    <property type="entry name" value="NAD(P)-BINDING DOMAIN-CONTAINING PROTEIN-RELATED"/>
    <property type="match status" value="1"/>
</dbReference>
<dbReference type="PANTHER" id="PTHR48079">
    <property type="entry name" value="PROTEIN YEEZ"/>
    <property type="match status" value="1"/>
</dbReference>
<dbReference type="InterPro" id="IPR036291">
    <property type="entry name" value="NAD(P)-bd_dom_sf"/>
</dbReference>
<dbReference type="GO" id="GO:0004029">
    <property type="term" value="F:aldehyde dehydrogenase (NAD+) activity"/>
    <property type="evidence" value="ECO:0007669"/>
    <property type="project" value="TreeGrafter"/>
</dbReference>
<dbReference type="STRING" id="657014.SAMN04488092_10386"/>
<reference evidence="2 3" key="1">
    <citation type="submission" date="2016-10" db="EMBL/GenBank/DDBJ databases">
        <authorList>
            <person name="de Groot N.N."/>
        </authorList>
    </citation>
    <scope>NUCLEOTIDE SEQUENCE [LARGE SCALE GENOMIC DNA]</scope>
    <source>
        <strain evidence="2 3">DSM 22007</strain>
    </source>
</reference>
<evidence type="ECO:0000313" key="2">
    <source>
        <dbReference type="EMBL" id="SEP94907.1"/>
    </source>
</evidence>
<dbReference type="SUPFAM" id="SSF51735">
    <property type="entry name" value="NAD(P)-binding Rossmann-fold domains"/>
    <property type="match status" value="1"/>
</dbReference>
<name>A0A1H9C1T4_9RHOB</name>
<dbReference type="RefSeq" id="WP_090268812.1">
    <property type="nucleotide sequence ID" value="NZ_FOEP01000003.1"/>
</dbReference>
<evidence type="ECO:0000259" key="1">
    <source>
        <dbReference type="Pfam" id="PF01370"/>
    </source>
</evidence>
<proteinExistence type="predicted"/>
<evidence type="ECO:0000313" key="3">
    <source>
        <dbReference type="Proteomes" id="UP000198634"/>
    </source>
</evidence>
<keyword evidence="3" id="KW-1185">Reference proteome</keyword>
<dbReference type="Proteomes" id="UP000198634">
    <property type="component" value="Unassembled WGS sequence"/>
</dbReference>
<gene>
    <name evidence="2" type="ORF">SAMN04488092_10386</name>
</gene>
<accession>A0A1H9C1T4</accession>
<protein>
    <submittedName>
        <fullName evidence="2">Nucleoside-diphosphate-sugar epimerase</fullName>
    </submittedName>
</protein>
<dbReference type="OrthoDB" id="7836994at2"/>
<organism evidence="2 3">
    <name type="scientific">Thalassovita taeanensis</name>
    <dbReference type="NCBI Taxonomy" id="657014"/>
    <lineage>
        <taxon>Bacteria</taxon>
        <taxon>Pseudomonadati</taxon>
        <taxon>Pseudomonadota</taxon>
        <taxon>Alphaproteobacteria</taxon>
        <taxon>Rhodobacterales</taxon>
        <taxon>Roseobacteraceae</taxon>
        <taxon>Thalassovita</taxon>
    </lineage>
</organism>
<dbReference type="InterPro" id="IPR001509">
    <property type="entry name" value="Epimerase_deHydtase"/>
</dbReference>
<dbReference type="Pfam" id="PF01370">
    <property type="entry name" value="Epimerase"/>
    <property type="match status" value="1"/>
</dbReference>
<dbReference type="AlphaFoldDB" id="A0A1H9C1T4"/>
<sequence length="323" mass="34519">MGALTLLITGAGGYVGRYTVAAARAHGHRVIAVLRRADQAPVAWAGDPLIEVLEWDLREPGVLPAVDAVVHIAASLSGDDTVQAYDTIAATRNVLQAIHESGQSPTLVLASSISVYSGTDLTEGDTVTETSPIERQSALRDAYCRAKIEQERLCLEAVEVTGLALHILRIGAVFGPGRVWNSHVGVGFGPVLLQFGQEGQIPLAHVRHVAQVLVLATETPAVDADECVINVVDDDLPNRGEFVKALAKGGWPRVVLPLSWRVFALAAGKRPGLPGLLRLPTLRARMMPVKYNNARLHARLGWRPEAGFEALMRDALAAEAGDV</sequence>
<dbReference type="InterPro" id="IPR051783">
    <property type="entry name" value="NAD(P)-dependent_oxidoreduct"/>
</dbReference>